<dbReference type="Proteomes" id="UP000295818">
    <property type="component" value="Unassembled WGS sequence"/>
</dbReference>
<protein>
    <submittedName>
        <fullName evidence="1">Uncharacterized protein</fullName>
    </submittedName>
</protein>
<comment type="caution">
    <text evidence="1">The sequence shown here is derived from an EMBL/GenBank/DDBJ whole genome shotgun (WGS) entry which is preliminary data.</text>
</comment>
<gene>
    <name evidence="1" type="ORF">EV644_12755</name>
</gene>
<accession>A0ABY2BBZ2</accession>
<organism evidence="1 2">
    <name type="scientific">Kribbella orskensis</name>
    <dbReference type="NCBI Taxonomy" id="2512216"/>
    <lineage>
        <taxon>Bacteria</taxon>
        <taxon>Bacillati</taxon>
        <taxon>Actinomycetota</taxon>
        <taxon>Actinomycetes</taxon>
        <taxon>Propionibacteriales</taxon>
        <taxon>Kribbellaceae</taxon>
        <taxon>Kribbella</taxon>
    </lineage>
</organism>
<reference evidence="1 2" key="1">
    <citation type="journal article" date="2015" name="Stand. Genomic Sci.">
        <title>Genomic Encyclopedia of Bacterial and Archaeal Type Strains, Phase III: the genomes of soil and plant-associated and newly described type strains.</title>
        <authorList>
            <person name="Whitman W.B."/>
            <person name="Woyke T."/>
            <person name="Klenk H.P."/>
            <person name="Zhou Y."/>
            <person name="Lilburn T.G."/>
            <person name="Beck B.J."/>
            <person name="De Vos P."/>
            <person name="Vandamme P."/>
            <person name="Eisen J.A."/>
            <person name="Garrity G."/>
            <person name="Hugenholtz P."/>
            <person name="Kyrpides N.C."/>
        </authorList>
    </citation>
    <scope>NUCLEOTIDE SEQUENCE [LARGE SCALE GENOMIC DNA]</scope>
    <source>
        <strain evidence="1 2">VKM Ac-2538</strain>
    </source>
</reference>
<name>A0ABY2BBZ2_9ACTN</name>
<evidence type="ECO:0000313" key="1">
    <source>
        <dbReference type="EMBL" id="TCO12164.1"/>
    </source>
</evidence>
<sequence length="119" mass="13469">MSCDMTGVMVGRFNVRPGDGERDWMVWDNAANGQRGSGLAEQAAHDQAADLELQYDAHGYRDRDTVRRVDPPVPVEAFQPAGVLDAWVRENGEWIGRVRDVDGRFVWIRQADLRQTERG</sequence>
<evidence type="ECO:0000313" key="2">
    <source>
        <dbReference type="Proteomes" id="UP000295818"/>
    </source>
</evidence>
<proteinExistence type="predicted"/>
<keyword evidence="2" id="KW-1185">Reference proteome</keyword>
<dbReference type="EMBL" id="SLWM01000027">
    <property type="protein sequence ID" value="TCO12164.1"/>
    <property type="molecule type" value="Genomic_DNA"/>
</dbReference>